<dbReference type="EMBL" id="JBHLUN010000011">
    <property type="protein sequence ID" value="MFC0409832.1"/>
    <property type="molecule type" value="Genomic_DNA"/>
</dbReference>
<organism evidence="2 3">
    <name type="scientific">Roseomonas elaeocarpi</name>
    <dbReference type="NCBI Taxonomy" id="907779"/>
    <lineage>
        <taxon>Bacteria</taxon>
        <taxon>Pseudomonadati</taxon>
        <taxon>Pseudomonadota</taxon>
        <taxon>Alphaproteobacteria</taxon>
        <taxon>Acetobacterales</taxon>
        <taxon>Roseomonadaceae</taxon>
        <taxon>Roseomonas</taxon>
    </lineage>
</organism>
<evidence type="ECO:0000259" key="1">
    <source>
        <dbReference type="Pfam" id="PF09347"/>
    </source>
</evidence>
<dbReference type="PANTHER" id="PTHR31527">
    <property type="entry name" value="RE64534P"/>
    <property type="match status" value="1"/>
</dbReference>
<sequence>MSPDDLQTIPARSGRAQRLEAGQSITVINTHGTQVLDTWAFAAGDLGEYLSMEHTRSVNSRWLVGPGMVFVSTKRRPMLTLVEDRSPGVHDMLLPACSPEIYRELGCADGHASCQNNLHTALAAVGLAVPITPAPLNLFMNVPITADGALDRVPPTARPGDAVVLRAEMPLWIVFSACPQDVTPINGALRQPVEAHYRLG</sequence>
<feature type="domain" description="DUF1989" evidence="1">
    <location>
        <begin position="7"/>
        <end position="171"/>
    </location>
</feature>
<comment type="caution">
    <text evidence="2">The sequence shown here is derived from an EMBL/GenBank/DDBJ whole genome shotgun (WGS) entry which is preliminary data.</text>
</comment>
<dbReference type="PANTHER" id="PTHR31527:SF0">
    <property type="entry name" value="RE64534P"/>
    <property type="match status" value="1"/>
</dbReference>
<dbReference type="Pfam" id="PF09347">
    <property type="entry name" value="DUF1989"/>
    <property type="match status" value="1"/>
</dbReference>
<protein>
    <submittedName>
        <fullName evidence="2">DUF1989 domain-containing protein</fullName>
    </submittedName>
</protein>
<accession>A0ABV6JWY1</accession>
<proteinExistence type="predicted"/>
<reference evidence="2 3" key="1">
    <citation type="submission" date="2024-09" db="EMBL/GenBank/DDBJ databases">
        <authorList>
            <person name="Sun Q."/>
            <person name="Mori K."/>
        </authorList>
    </citation>
    <scope>NUCLEOTIDE SEQUENCE [LARGE SCALE GENOMIC DNA]</scope>
    <source>
        <strain evidence="2 3">TBRC 5777</strain>
    </source>
</reference>
<dbReference type="Proteomes" id="UP001589865">
    <property type="component" value="Unassembled WGS sequence"/>
</dbReference>
<name>A0ABV6JWY1_9PROT</name>
<evidence type="ECO:0000313" key="2">
    <source>
        <dbReference type="EMBL" id="MFC0409832.1"/>
    </source>
</evidence>
<dbReference type="InterPro" id="IPR018959">
    <property type="entry name" value="DUF1989"/>
</dbReference>
<gene>
    <name evidence="2" type="ORF">ACFFGY_16390</name>
</gene>
<dbReference type="RefSeq" id="WP_377045584.1">
    <property type="nucleotide sequence ID" value="NZ_JBHLUN010000011.1"/>
</dbReference>
<keyword evidence="3" id="KW-1185">Reference proteome</keyword>
<evidence type="ECO:0000313" key="3">
    <source>
        <dbReference type="Proteomes" id="UP001589865"/>
    </source>
</evidence>